<dbReference type="AlphaFoldDB" id="A0AAV0G3G5"/>
<reference evidence="1" key="1">
    <citation type="submission" date="2022-07" db="EMBL/GenBank/DDBJ databases">
        <authorList>
            <person name="Macas J."/>
            <person name="Novak P."/>
            <person name="Neumann P."/>
        </authorList>
    </citation>
    <scope>NUCLEOTIDE SEQUENCE</scope>
</reference>
<comment type="caution">
    <text evidence="1">The sequence shown here is derived from an EMBL/GenBank/DDBJ whole genome shotgun (WGS) entry which is preliminary data.</text>
</comment>
<protein>
    <submittedName>
        <fullName evidence="1">Uncharacterized protein</fullName>
    </submittedName>
</protein>
<keyword evidence="2" id="KW-1185">Reference proteome</keyword>
<organism evidence="1 2">
    <name type="scientific">Cuscuta epithymum</name>
    <dbReference type="NCBI Taxonomy" id="186058"/>
    <lineage>
        <taxon>Eukaryota</taxon>
        <taxon>Viridiplantae</taxon>
        <taxon>Streptophyta</taxon>
        <taxon>Embryophyta</taxon>
        <taxon>Tracheophyta</taxon>
        <taxon>Spermatophyta</taxon>
        <taxon>Magnoliopsida</taxon>
        <taxon>eudicotyledons</taxon>
        <taxon>Gunneridae</taxon>
        <taxon>Pentapetalae</taxon>
        <taxon>asterids</taxon>
        <taxon>lamiids</taxon>
        <taxon>Solanales</taxon>
        <taxon>Convolvulaceae</taxon>
        <taxon>Cuscuteae</taxon>
        <taxon>Cuscuta</taxon>
        <taxon>Cuscuta subgen. Cuscuta</taxon>
    </lineage>
</organism>
<evidence type="ECO:0000313" key="1">
    <source>
        <dbReference type="EMBL" id="CAH9142462.1"/>
    </source>
</evidence>
<proteinExistence type="predicted"/>
<accession>A0AAV0G3G5</accession>
<sequence>MTLAFATTPATWCESIYALVFSNLYEDSLKAGYGTGEHGDGRLRLV</sequence>
<dbReference type="EMBL" id="CAMAPF010001041">
    <property type="protein sequence ID" value="CAH9142462.1"/>
    <property type="molecule type" value="Genomic_DNA"/>
</dbReference>
<name>A0AAV0G3G5_9ASTE</name>
<evidence type="ECO:0000313" key="2">
    <source>
        <dbReference type="Proteomes" id="UP001152523"/>
    </source>
</evidence>
<gene>
    <name evidence="1" type="ORF">CEPIT_LOCUS39915</name>
</gene>
<dbReference type="Proteomes" id="UP001152523">
    <property type="component" value="Unassembled WGS sequence"/>
</dbReference>